<dbReference type="Gene3D" id="4.10.60.10">
    <property type="entry name" value="Zinc finger, CCHC-type"/>
    <property type="match status" value="1"/>
</dbReference>
<sequence length="476" mass="53229">MSKSVTDNISFLILLESSQRSQRRALLSTISDNQLKALSELALNILHGTLPITSHSKKTLQRNKNFVRLLSAKSQAKKFGIHINGLYVELLEDENDNMKITLRDIPIQVNDEVINAYIAQFAKVTGNIYHGYVKNTSGERTRIKDGVRFIHVTEIMRPIPNNPTIAGFMGRLSYRGQPCGICNEVGHPDYRCDKRRKPVCFNCQQPGHFAKTCTLEPVCHKCKGQGHRGNDCPAPLNASKTIMTEDEQKNTKASDKSIKSSDSPQIDTIITGCSIAKGIYTSMKREGVSEKTKSGAGIEDIDILMKRDKIDNQCLEKIIIQAGTKNLVYDNERVESCLVKYESCVKSLHLQHPQASIVISSITPVHPYDKKIQGKIDTMNKQLNMMCRREDFLVFVNNDAMLLSNQGKTSKSDFKENDVKGVHLSPHGYNKVANHINSVATPRNKRKTRGSDGSTPGTIENEPKKALYSNIVEENE</sequence>
<keyword evidence="2" id="KW-1185">Reference proteome</keyword>
<evidence type="ECO:0000313" key="1">
    <source>
        <dbReference type="EMBL" id="CAH1789559.1"/>
    </source>
</evidence>
<dbReference type="InterPro" id="IPR001878">
    <property type="entry name" value="Znf_CCHC"/>
</dbReference>
<protein>
    <submittedName>
        <fullName evidence="1">Uncharacterized protein</fullName>
    </submittedName>
</protein>
<dbReference type="InterPro" id="IPR042509">
    <property type="entry name" value="ZCCHC3"/>
</dbReference>
<dbReference type="PANTHER" id="PTHR22639">
    <property type="entry name" value="GAG-RELATED PROTEIN"/>
    <property type="match status" value="1"/>
</dbReference>
<dbReference type="GO" id="GO:0008270">
    <property type="term" value="F:zinc ion binding"/>
    <property type="evidence" value="ECO:0007669"/>
    <property type="project" value="InterPro"/>
</dbReference>
<dbReference type="Proteomes" id="UP000749559">
    <property type="component" value="Unassembled WGS sequence"/>
</dbReference>
<dbReference type="InterPro" id="IPR036514">
    <property type="entry name" value="SGNH_hydro_sf"/>
</dbReference>
<dbReference type="GO" id="GO:0003723">
    <property type="term" value="F:RNA binding"/>
    <property type="evidence" value="ECO:0007669"/>
    <property type="project" value="InterPro"/>
</dbReference>
<dbReference type="GO" id="GO:0002218">
    <property type="term" value="P:activation of innate immune response"/>
    <property type="evidence" value="ECO:0007669"/>
    <property type="project" value="InterPro"/>
</dbReference>
<evidence type="ECO:0000313" key="2">
    <source>
        <dbReference type="Proteomes" id="UP000749559"/>
    </source>
</evidence>
<dbReference type="Pfam" id="PF00098">
    <property type="entry name" value="zf-CCHC"/>
    <property type="match status" value="1"/>
</dbReference>
<accession>A0A8J1XRM9</accession>
<dbReference type="EMBL" id="CAIIXF020000007">
    <property type="protein sequence ID" value="CAH1789559.1"/>
    <property type="molecule type" value="Genomic_DNA"/>
</dbReference>
<proteinExistence type="predicted"/>
<reference evidence="1" key="1">
    <citation type="submission" date="2022-03" db="EMBL/GenBank/DDBJ databases">
        <authorList>
            <person name="Martin C."/>
        </authorList>
    </citation>
    <scope>NUCLEOTIDE SEQUENCE</scope>
</reference>
<dbReference type="OrthoDB" id="8028992at2759"/>
<dbReference type="PROSITE" id="PS50158">
    <property type="entry name" value="ZF_CCHC"/>
    <property type="match status" value="2"/>
</dbReference>
<dbReference type="GO" id="GO:0003690">
    <property type="term" value="F:double-stranded DNA binding"/>
    <property type="evidence" value="ECO:0007669"/>
    <property type="project" value="InterPro"/>
</dbReference>
<dbReference type="Gene3D" id="3.40.50.1110">
    <property type="entry name" value="SGNH hydrolase"/>
    <property type="match status" value="1"/>
</dbReference>
<name>A0A8J1XRM9_OWEFU</name>
<dbReference type="InterPro" id="IPR036875">
    <property type="entry name" value="Znf_CCHC_sf"/>
</dbReference>
<dbReference type="SUPFAM" id="SSF57756">
    <property type="entry name" value="Retrovirus zinc finger-like domains"/>
    <property type="match status" value="1"/>
</dbReference>
<dbReference type="PANTHER" id="PTHR22639:SF3">
    <property type="entry name" value="ZINC FINGER CCHC DOMAIN-CONTAINING PROTEIN 3"/>
    <property type="match status" value="1"/>
</dbReference>
<organism evidence="1 2">
    <name type="scientific">Owenia fusiformis</name>
    <name type="common">Polychaete worm</name>
    <dbReference type="NCBI Taxonomy" id="6347"/>
    <lineage>
        <taxon>Eukaryota</taxon>
        <taxon>Metazoa</taxon>
        <taxon>Spiralia</taxon>
        <taxon>Lophotrochozoa</taxon>
        <taxon>Annelida</taxon>
        <taxon>Polychaeta</taxon>
        <taxon>Sedentaria</taxon>
        <taxon>Canalipalpata</taxon>
        <taxon>Sabellida</taxon>
        <taxon>Oweniida</taxon>
        <taxon>Oweniidae</taxon>
        <taxon>Owenia</taxon>
    </lineage>
</organism>
<dbReference type="SUPFAM" id="SSF52266">
    <property type="entry name" value="SGNH hydrolase"/>
    <property type="match status" value="1"/>
</dbReference>
<dbReference type="AlphaFoldDB" id="A0A8J1XRM9"/>
<dbReference type="SMART" id="SM00343">
    <property type="entry name" value="ZnF_C2HC"/>
    <property type="match status" value="3"/>
</dbReference>
<comment type="caution">
    <text evidence="1">The sequence shown here is derived from an EMBL/GenBank/DDBJ whole genome shotgun (WGS) entry which is preliminary data.</text>
</comment>
<gene>
    <name evidence="1" type="ORF">OFUS_LOCUS14893</name>
</gene>